<dbReference type="InterPro" id="IPR015422">
    <property type="entry name" value="PyrdxlP-dep_Trfase_small"/>
</dbReference>
<dbReference type="AlphaFoldDB" id="A0A399E118"/>
<organism evidence="4 5">
    <name type="scientific">Meiothermus taiwanensis</name>
    <dbReference type="NCBI Taxonomy" id="172827"/>
    <lineage>
        <taxon>Bacteria</taxon>
        <taxon>Thermotogati</taxon>
        <taxon>Deinococcota</taxon>
        <taxon>Deinococci</taxon>
        <taxon>Thermales</taxon>
        <taxon>Thermaceae</taxon>
        <taxon>Meiothermus</taxon>
    </lineage>
</organism>
<accession>A0A399E118</accession>
<evidence type="ECO:0000259" key="3">
    <source>
        <dbReference type="Pfam" id="PF00155"/>
    </source>
</evidence>
<keyword evidence="2 4" id="KW-0808">Transferase</keyword>
<dbReference type="Gene3D" id="3.40.640.10">
    <property type="entry name" value="Type I PLP-dependent aspartate aminotransferase-like (Major domain)"/>
    <property type="match status" value="1"/>
</dbReference>
<dbReference type="PANTHER" id="PTHR13693">
    <property type="entry name" value="CLASS II AMINOTRANSFERASE/8-AMINO-7-OXONONANOATE SYNTHASE"/>
    <property type="match status" value="1"/>
</dbReference>
<evidence type="ECO:0000313" key="4">
    <source>
        <dbReference type="EMBL" id="RIH78307.1"/>
    </source>
</evidence>
<evidence type="ECO:0000256" key="2">
    <source>
        <dbReference type="ARBA" id="ARBA00022679"/>
    </source>
</evidence>
<evidence type="ECO:0000313" key="5">
    <source>
        <dbReference type="Proteomes" id="UP000266089"/>
    </source>
</evidence>
<feature type="domain" description="Aminotransferase class I/classII large" evidence="3">
    <location>
        <begin position="54"/>
        <end position="401"/>
    </location>
</feature>
<proteinExistence type="predicted"/>
<dbReference type="InterPro" id="IPR050087">
    <property type="entry name" value="AON_synthase_class-II"/>
</dbReference>
<dbReference type="EMBL" id="QWKX01000016">
    <property type="protein sequence ID" value="RIH78307.1"/>
    <property type="molecule type" value="Genomic_DNA"/>
</dbReference>
<dbReference type="InterPro" id="IPR015421">
    <property type="entry name" value="PyrdxlP-dep_Trfase_major"/>
</dbReference>
<dbReference type="OrthoDB" id="9807157at2"/>
<keyword evidence="4" id="KW-0012">Acyltransferase</keyword>
<evidence type="ECO:0000256" key="1">
    <source>
        <dbReference type="ARBA" id="ARBA00001933"/>
    </source>
</evidence>
<reference evidence="4 5" key="1">
    <citation type="submission" date="2018-08" db="EMBL/GenBank/DDBJ databases">
        <title>Meiothermus cateniformans JCM 15151 genome sequencing project.</title>
        <authorList>
            <person name="Da Costa M.S."/>
            <person name="Albuquerque L."/>
            <person name="Raposo P."/>
            <person name="Froufe H.J.C."/>
            <person name="Barroso C.S."/>
            <person name="Egas C."/>
        </authorList>
    </citation>
    <scope>NUCLEOTIDE SEQUENCE [LARGE SCALE GENOMIC DNA]</scope>
    <source>
        <strain evidence="4 5">JCM 15151</strain>
    </source>
</reference>
<dbReference type="InterPro" id="IPR004839">
    <property type="entry name" value="Aminotransferase_I/II_large"/>
</dbReference>
<comment type="caution">
    <text evidence="4">The sequence shown here is derived from an EMBL/GenBank/DDBJ whole genome shotgun (WGS) entry which is preliminary data.</text>
</comment>
<dbReference type="SUPFAM" id="SSF53383">
    <property type="entry name" value="PLP-dependent transferases"/>
    <property type="match status" value="1"/>
</dbReference>
<dbReference type="Proteomes" id="UP000266089">
    <property type="component" value="Unassembled WGS sequence"/>
</dbReference>
<dbReference type="Pfam" id="PF00155">
    <property type="entry name" value="Aminotran_1_2"/>
    <property type="match status" value="1"/>
</dbReference>
<comment type="cofactor">
    <cofactor evidence="1">
        <name>pyridoxal 5'-phosphate</name>
        <dbReference type="ChEBI" id="CHEBI:597326"/>
    </cofactor>
</comment>
<dbReference type="EC" id="2.3.1.47" evidence="4"/>
<dbReference type="GO" id="GO:0008710">
    <property type="term" value="F:8-amino-7-oxononanoate synthase activity"/>
    <property type="evidence" value="ECO:0007669"/>
    <property type="project" value="UniProtKB-EC"/>
</dbReference>
<gene>
    <name evidence="4" type="primary">bioF</name>
    <name evidence="4" type="ORF">Mcate_00897</name>
</gene>
<dbReference type="RefSeq" id="WP_027886785.1">
    <property type="nucleotide sequence ID" value="NZ_JBHSXZ010000007.1"/>
</dbReference>
<dbReference type="GO" id="GO:0030170">
    <property type="term" value="F:pyridoxal phosphate binding"/>
    <property type="evidence" value="ECO:0007669"/>
    <property type="project" value="InterPro"/>
</dbReference>
<protein>
    <submittedName>
        <fullName evidence="4">8-amino-7-oxononanoate synthase 2</fullName>
        <ecNumber evidence="4">2.3.1.47</ecNumber>
    </submittedName>
</protein>
<dbReference type="Gene3D" id="3.90.1150.10">
    <property type="entry name" value="Aspartate Aminotransferase, domain 1"/>
    <property type="match status" value="1"/>
</dbReference>
<dbReference type="InterPro" id="IPR015424">
    <property type="entry name" value="PyrdxlP-dep_Trfase"/>
</dbReference>
<name>A0A399E118_9DEIN</name>
<sequence>MALNRLNDVLRQSVEALEQEGRRKGPEAVVVGVLPPEGQRGPRYLLAGYGDKPFIRMNSNSYLGLSRHPSLKQAEEEAIERFGVGPGAVRFISGTYAPHLELERRLADFHGREAAMIFSSAYATVLSVVVPLTTDQTVLISDELNHNCIINAVRLARPLEKLIYKHLDLNGLEQALQKAAAMGARRVLVISDGVFSMRGSHAPLAEIARLVNRYDPQFAENAILVVDDSHGVGAFGPTGRGTEELTGARADILIGTLGKAFGVNGGYVVGSSDLIAYLRETAPMYIYSNPITPGEAAAALAALNLLQTEEGQQRLQHLSAMTERFRQGLKALGYASFAGVHPVVPLVLGDADRTNRMAAFLREQGVLATAIVYPVVPRGEASIRFQISAEHTRADVDEVLGILQAAR</sequence>